<dbReference type="GeneID" id="136814830"/>
<dbReference type="Pfam" id="PF22949">
    <property type="entry name" value="HRI2_3H"/>
    <property type="match status" value="1"/>
</dbReference>
<evidence type="ECO:0000256" key="3">
    <source>
        <dbReference type="ARBA" id="ARBA00022553"/>
    </source>
</evidence>
<dbReference type="Gene3D" id="3.30.200.20">
    <property type="entry name" value="Phosphorylase Kinase, domain 1"/>
    <property type="match status" value="1"/>
</dbReference>
<dbReference type="InterPro" id="IPR000719">
    <property type="entry name" value="Prot_kinase_dom"/>
</dbReference>
<dbReference type="SUPFAM" id="SSF56112">
    <property type="entry name" value="Protein kinase-like (PK-like)"/>
    <property type="match status" value="1"/>
</dbReference>
<evidence type="ECO:0000256" key="7">
    <source>
        <dbReference type="ARBA" id="ARBA00022840"/>
    </source>
</evidence>
<dbReference type="EC" id="2.7.11.1" evidence="1"/>
<evidence type="ECO:0000313" key="12">
    <source>
        <dbReference type="Proteomes" id="UP000594262"/>
    </source>
</evidence>
<dbReference type="RefSeq" id="XP_066927360.1">
    <property type="nucleotide sequence ID" value="XM_067071259.1"/>
</dbReference>
<protein>
    <recommendedName>
        <fullName evidence="1">non-specific serine/threonine protein kinase</fullName>
        <ecNumber evidence="1">2.7.11.1</ecNumber>
    </recommendedName>
    <alternativeName>
        <fullName evidence="9">Heme-regulated eukaryotic initiation factor eIF-2-alpha kinase</fullName>
    </alternativeName>
</protein>
<dbReference type="InterPro" id="IPR050339">
    <property type="entry name" value="CC_SR_Kinase"/>
</dbReference>
<organism evidence="11 12">
    <name type="scientific">Clytia hemisphaerica</name>
    <dbReference type="NCBI Taxonomy" id="252671"/>
    <lineage>
        <taxon>Eukaryota</taxon>
        <taxon>Metazoa</taxon>
        <taxon>Cnidaria</taxon>
        <taxon>Hydrozoa</taxon>
        <taxon>Hydroidolina</taxon>
        <taxon>Leptothecata</taxon>
        <taxon>Obeliida</taxon>
        <taxon>Clytiidae</taxon>
        <taxon>Clytia</taxon>
    </lineage>
</organism>
<dbReference type="PANTHER" id="PTHR11042:SF187">
    <property type="entry name" value="EUKARYOTIC TRANSLATION INITIATION FACTOR 2-ALPHA KINASE 2"/>
    <property type="match status" value="1"/>
</dbReference>
<evidence type="ECO:0000256" key="8">
    <source>
        <dbReference type="ARBA" id="ARBA00037982"/>
    </source>
</evidence>
<evidence type="ECO:0000256" key="1">
    <source>
        <dbReference type="ARBA" id="ARBA00012513"/>
    </source>
</evidence>
<dbReference type="PROSITE" id="PS50011">
    <property type="entry name" value="PROTEIN_KINASE_DOM"/>
    <property type="match status" value="1"/>
</dbReference>
<keyword evidence="6" id="KW-0418">Kinase</keyword>
<evidence type="ECO:0000256" key="4">
    <source>
        <dbReference type="ARBA" id="ARBA00022679"/>
    </source>
</evidence>
<dbReference type="Proteomes" id="UP000594262">
    <property type="component" value="Unplaced"/>
</dbReference>
<comment type="similarity">
    <text evidence="8">Belongs to the protein kinase superfamily. Ser/Thr protein kinase family. GCN2 subfamily.</text>
</comment>
<evidence type="ECO:0000256" key="6">
    <source>
        <dbReference type="ARBA" id="ARBA00022777"/>
    </source>
</evidence>
<dbReference type="InterPro" id="IPR008271">
    <property type="entry name" value="Ser/Thr_kinase_AS"/>
</dbReference>
<sequence length="603" mass="69072">MSFDDPFNSSTSFSSFQREDFNTASSASSDDFVEFERFTSFEGDSDEESQSPFSQSSFGAASNNEVAIHSQQPLNHLMFISMLEHICVLYTQDENASDALFKNVCEKLKSGMLIPDLAYLDDFKAVRMKYQSALKSLMEGSVQTLQPKFELLKTKEHIAFNSSAVNGFHTQSLYNEMFSMEEHIASGGFGKVVKAQNKLDYKFYAIKKIPLVDTDVKKILQTLREVQIFSNLEHTNIVRYHSSWLEHGVETFLQKDVHSNQEKNVRRTNIEKSATTEAEEKEFIPVIFQQPIQSHGVFGVGISHLVHPPSHPPKLLGLPAGSNDEVNKEPSGNHIVKKRPTLRFNNNAKLLKMTLFIQMELCSRTLRDWLHQRNNEYNEEIGIGVVEVRDMARQISSAVHYIHRQGMLHRDMKPENVFLTYTAKQLTIKVGDFGLARYQPSPSNEPLSPVVDGNAPLFNFGNTEHTIGVGTATYAAPEQLKEPFYTNKVDIWSLGIILYEMYKPFCTEMERGRSIQNLLYKRELADELSTKWQEECELILKMTSLQPRDRPEASYLLKFFTQNPEKKSLSELEKTIKLQREIIEGLRRQLKEQLCLKCHEPLL</sequence>
<dbReference type="InterPro" id="IPR054521">
    <property type="entry name" value="HRI2_3H"/>
</dbReference>
<dbReference type="GO" id="GO:0005634">
    <property type="term" value="C:nucleus"/>
    <property type="evidence" value="ECO:0007669"/>
    <property type="project" value="TreeGrafter"/>
</dbReference>
<proteinExistence type="inferred from homology"/>
<feature type="domain" description="Protein kinase" evidence="10">
    <location>
        <begin position="178"/>
        <end position="566"/>
    </location>
</feature>
<dbReference type="AlphaFoldDB" id="A0A7M5VF91"/>
<dbReference type="GO" id="GO:0005524">
    <property type="term" value="F:ATP binding"/>
    <property type="evidence" value="ECO:0007669"/>
    <property type="project" value="UniProtKB-KW"/>
</dbReference>
<dbReference type="Gene3D" id="1.10.510.10">
    <property type="entry name" value="Transferase(Phosphotransferase) domain 1"/>
    <property type="match status" value="1"/>
</dbReference>
<reference evidence="11" key="1">
    <citation type="submission" date="2021-01" db="UniProtKB">
        <authorList>
            <consortium name="EnsemblMetazoa"/>
        </authorList>
    </citation>
    <scope>IDENTIFICATION</scope>
</reference>
<dbReference type="SMART" id="SM00220">
    <property type="entry name" value="S_TKc"/>
    <property type="match status" value="1"/>
</dbReference>
<keyword evidence="2" id="KW-0723">Serine/threonine-protein kinase</keyword>
<keyword evidence="12" id="KW-1185">Reference proteome</keyword>
<dbReference type="OrthoDB" id="1405469at2759"/>
<dbReference type="InterPro" id="IPR011009">
    <property type="entry name" value="Kinase-like_dom_sf"/>
</dbReference>
<evidence type="ECO:0000256" key="9">
    <source>
        <dbReference type="ARBA" id="ARBA00042914"/>
    </source>
</evidence>
<evidence type="ECO:0000259" key="10">
    <source>
        <dbReference type="PROSITE" id="PS50011"/>
    </source>
</evidence>
<dbReference type="GO" id="GO:0004694">
    <property type="term" value="F:eukaryotic translation initiation factor 2alpha kinase activity"/>
    <property type="evidence" value="ECO:0007669"/>
    <property type="project" value="TreeGrafter"/>
</dbReference>
<keyword evidence="3" id="KW-0597">Phosphoprotein</keyword>
<dbReference type="Pfam" id="PF00069">
    <property type="entry name" value="Pkinase"/>
    <property type="match status" value="2"/>
</dbReference>
<evidence type="ECO:0000313" key="11">
    <source>
        <dbReference type="EnsemblMetazoa" id="CLYHEMP012355.1"/>
    </source>
</evidence>
<keyword evidence="7" id="KW-0067">ATP-binding</keyword>
<dbReference type="PROSITE" id="PS00108">
    <property type="entry name" value="PROTEIN_KINASE_ST"/>
    <property type="match status" value="1"/>
</dbReference>
<name>A0A7M5VF91_9CNID</name>
<keyword evidence="4" id="KW-0808">Transferase</keyword>
<dbReference type="PANTHER" id="PTHR11042">
    <property type="entry name" value="EUKARYOTIC TRANSLATION INITIATION FACTOR 2-ALPHA KINASE EIF2-ALPHA KINASE -RELATED"/>
    <property type="match status" value="1"/>
</dbReference>
<evidence type="ECO:0000256" key="2">
    <source>
        <dbReference type="ARBA" id="ARBA00022527"/>
    </source>
</evidence>
<dbReference type="GO" id="GO:0005737">
    <property type="term" value="C:cytoplasm"/>
    <property type="evidence" value="ECO:0007669"/>
    <property type="project" value="TreeGrafter"/>
</dbReference>
<dbReference type="EnsemblMetazoa" id="CLYHEMT012355.1">
    <property type="protein sequence ID" value="CLYHEMP012355.1"/>
    <property type="gene ID" value="CLYHEMG012355"/>
</dbReference>
<evidence type="ECO:0000256" key="5">
    <source>
        <dbReference type="ARBA" id="ARBA00022741"/>
    </source>
</evidence>
<accession>A0A7M5VF91</accession>
<keyword evidence="5" id="KW-0547">Nucleotide-binding</keyword>